<dbReference type="Proteomes" id="UP000006287">
    <property type="component" value="Segment"/>
</dbReference>
<protein>
    <submittedName>
        <fullName evidence="1">Uncharacterized protein</fullName>
    </submittedName>
</protein>
<evidence type="ECO:0000313" key="1">
    <source>
        <dbReference type="EMBL" id="AEZ50410.1"/>
    </source>
</evidence>
<organism evidence="1 2">
    <name type="scientific">Bacillus phage BPS13</name>
    <dbReference type="NCBI Taxonomy" id="1136731"/>
    <lineage>
        <taxon>Viruses</taxon>
        <taxon>Duplodnaviria</taxon>
        <taxon>Heunggongvirae</taxon>
        <taxon>Uroviricota</taxon>
        <taxon>Caudoviricetes</taxon>
        <taxon>Herelleviridae</taxon>
        <taxon>Bastillevirinae</taxon>
        <taxon>Wphvirus</taxon>
        <taxon>Wphvirus BPS13</taxon>
    </lineage>
</organism>
<dbReference type="EMBL" id="JN654439">
    <property type="protein sequence ID" value="AEZ50410.1"/>
    <property type="molecule type" value="Genomic_DNA"/>
</dbReference>
<accession>J9PV59</accession>
<sequence length="87" mass="10046">MVKIDYLINPTDEEMDEWNRQTARIFDRAYMTGIAMAGEHSKEAATMFDDWWHGGLVFNDEYKSCIPEECYEHGHSIIAHVTSQGFG</sequence>
<dbReference type="KEGG" id="vg:13827926"/>
<dbReference type="RefSeq" id="YP_006907790.1">
    <property type="nucleotide sequence ID" value="NC_018857.1"/>
</dbReference>
<dbReference type="GeneID" id="13827926"/>
<proteinExistence type="predicted"/>
<evidence type="ECO:0000313" key="2">
    <source>
        <dbReference type="Proteomes" id="UP000006287"/>
    </source>
</evidence>
<gene>
    <name evidence="1" type="ORF">BPS13_0231</name>
</gene>
<name>J9PV59_9CAUD</name>
<keyword evidence="2" id="KW-1185">Reference proteome</keyword>
<reference evidence="1 2" key="1">
    <citation type="journal article" date="2012" name="FEMS Microbiol. Lett.">
        <title>Characterization of an endolysin, LysBPS13, from a Bacillus cereus bacteriophage.</title>
        <authorList>
            <person name="Park J."/>
            <person name="Yun J."/>
            <person name="Lim J.A."/>
            <person name="Kang D.H."/>
            <person name="Ryu S."/>
        </authorList>
    </citation>
    <scope>NUCLEOTIDE SEQUENCE [LARGE SCALE GENOMIC DNA]</scope>
</reference>